<comment type="caution">
    <text evidence="3">The sequence shown here is derived from an EMBL/GenBank/DDBJ whole genome shotgun (WGS) entry which is preliminary data.</text>
</comment>
<evidence type="ECO:0000256" key="1">
    <source>
        <dbReference type="SAM" id="MobiDB-lite"/>
    </source>
</evidence>
<feature type="region of interest" description="Disordered" evidence="1">
    <location>
        <begin position="41"/>
        <end position="84"/>
    </location>
</feature>
<evidence type="ECO:0000313" key="3">
    <source>
        <dbReference type="EMBL" id="KAK7045961.1"/>
    </source>
</evidence>
<gene>
    <name evidence="3" type="ORF">VNI00_006956</name>
</gene>
<feature type="transmembrane region" description="Helical" evidence="2">
    <location>
        <begin position="12"/>
        <end position="33"/>
    </location>
</feature>
<accession>A0AAW0D335</accession>
<organism evidence="3 4">
    <name type="scientific">Paramarasmius palmivorus</name>
    <dbReference type="NCBI Taxonomy" id="297713"/>
    <lineage>
        <taxon>Eukaryota</taxon>
        <taxon>Fungi</taxon>
        <taxon>Dikarya</taxon>
        <taxon>Basidiomycota</taxon>
        <taxon>Agaricomycotina</taxon>
        <taxon>Agaricomycetes</taxon>
        <taxon>Agaricomycetidae</taxon>
        <taxon>Agaricales</taxon>
        <taxon>Marasmiineae</taxon>
        <taxon>Marasmiaceae</taxon>
        <taxon>Paramarasmius</taxon>
    </lineage>
</organism>
<dbReference type="EMBL" id="JAYKXP010000022">
    <property type="protein sequence ID" value="KAK7045961.1"/>
    <property type="molecule type" value="Genomic_DNA"/>
</dbReference>
<keyword evidence="2" id="KW-0812">Transmembrane</keyword>
<keyword evidence="2" id="KW-1133">Transmembrane helix</keyword>
<dbReference type="Proteomes" id="UP001383192">
    <property type="component" value="Unassembled WGS sequence"/>
</dbReference>
<evidence type="ECO:0000313" key="4">
    <source>
        <dbReference type="Proteomes" id="UP001383192"/>
    </source>
</evidence>
<sequence>MTSQHNVATFAGAVAGSVGFLGLVAIGIFISIYRRRRNAAKRERISSMSSRETDAEAATRSRDEVPGTVPRISRGGRTRGGMQAQQFGEADHGLCEEVGEQQERVSPSLPGQMRAVRVQSISIPSRDNPPPYETVDDVQPLAQTHVDLTIYGPVPREERSTLSPSSLQTSSPHSHPQKIHIRVPSTSSIPRSPPGLASD</sequence>
<reference evidence="3 4" key="1">
    <citation type="submission" date="2024-01" db="EMBL/GenBank/DDBJ databases">
        <title>A draft genome for a cacao thread blight-causing isolate of Paramarasmius palmivorus.</title>
        <authorList>
            <person name="Baruah I.K."/>
            <person name="Bukari Y."/>
            <person name="Amoako-Attah I."/>
            <person name="Meinhardt L.W."/>
            <person name="Bailey B.A."/>
            <person name="Cohen S.P."/>
        </authorList>
    </citation>
    <scope>NUCLEOTIDE SEQUENCE [LARGE SCALE GENOMIC DNA]</scope>
    <source>
        <strain evidence="3 4">GH-12</strain>
    </source>
</reference>
<keyword evidence="2" id="KW-0472">Membrane</keyword>
<dbReference type="AlphaFoldDB" id="A0AAW0D335"/>
<proteinExistence type="predicted"/>
<feature type="compositionally biased region" description="Low complexity" evidence="1">
    <location>
        <begin position="161"/>
        <end position="174"/>
    </location>
</feature>
<evidence type="ECO:0000256" key="2">
    <source>
        <dbReference type="SAM" id="Phobius"/>
    </source>
</evidence>
<name>A0AAW0D335_9AGAR</name>
<feature type="region of interest" description="Disordered" evidence="1">
    <location>
        <begin position="150"/>
        <end position="199"/>
    </location>
</feature>
<protein>
    <submittedName>
        <fullName evidence="3">Uncharacterized protein</fullName>
    </submittedName>
</protein>
<keyword evidence="4" id="KW-1185">Reference proteome</keyword>
<feature type="compositionally biased region" description="Basic and acidic residues" evidence="1">
    <location>
        <begin position="41"/>
        <end position="65"/>
    </location>
</feature>